<dbReference type="KEGG" id="phv:HU739_022135"/>
<dbReference type="EMBL" id="CP077091">
    <property type="protein sequence ID" value="QXI16579.1"/>
    <property type="molecule type" value="Genomic_DNA"/>
</dbReference>
<evidence type="ECO:0008006" key="3">
    <source>
        <dbReference type="Google" id="ProtNLM"/>
    </source>
</evidence>
<evidence type="ECO:0000313" key="2">
    <source>
        <dbReference type="Proteomes" id="UP000631521"/>
    </source>
</evidence>
<keyword evidence="2" id="KW-1185">Reference proteome</keyword>
<name>A0A9E6TGC7_9PSED</name>
<sequence>MFLYNEYSFYELGKTATGKNQKTLLAVTYCTLVTVELILKRVLSISGNHDIPAMLKNACSVKPKHQIQLTTFSRQLRNSLQSIYVQDKYGGSRPAPSESYPFIRYFRHNSDWPSPSQAEDEIFALLNDAKQIQAFLKKNF</sequence>
<proteinExistence type="predicted"/>
<reference evidence="1 2" key="1">
    <citation type="journal article" date="2020" name="Microorganisms">
        <title>Reliable Identification of Environmental Pseudomonas Isolates Using the rpoD Gene.</title>
        <authorList>
            <consortium name="The Broad Institute Genome Sequencing Platform"/>
            <person name="Girard L."/>
            <person name="Lood C."/>
            <person name="Rokni-Zadeh H."/>
            <person name="van Noort V."/>
            <person name="Lavigne R."/>
            <person name="De Mot R."/>
        </authorList>
    </citation>
    <scope>NUCLEOTIDE SEQUENCE [LARGE SCALE GENOMIC DNA]</scope>
    <source>
        <strain evidence="1 2">SWRI65</strain>
    </source>
</reference>
<dbReference type="AlphaFoldDB" id="A0A9E6TGC7"/>
<accession>A0A9E6TGC7</accession>
<dbReference type="Proteomes" id="UP000631521">
    <property type="component" value="Chromosome"/>
</dbReference>
<dbReference type="RefSeq" id="WP_186551465.1">
    <property type="nucleotide sequence ID" value="NZ_CP077091.1"/>
</dbReference>
<reference evidence="1 2" key="2">
    <citation type="journal article" date="2021" name="Microorganisms">
        <title>The Ever-Expanding Pseudomonas Genus: Description of 43 New Species and Partition of the Pseudomonas putida Group.</title>
        <authorList>
            <person name="Girard L."/>
            <person name="Lood C."/>
            <person name="Hofte M."/>
            <person name="Vandamme P."/>
            <person name="Rokni-Zadeh H."/>
            <person name="van Noort V."/>
            <person name="Lavigne R."/>
            <person name="De Mot R."/>
        </authorList>
    </citation>
    <scope>NUCLEOTIDE SEQUENCE [LARGE SCALE GENOMIC DNA]</scope>
    <source>
        <strain evidence="1 2">SWRI65</strain>
    </source>
</reference>
<protein>
    <recommendedName>
        <fullName evidence="3">HEPN domain-containing protein</fullName>
    </recommendedName>
</protein>
<organism evidence="1 2">
    <name type="scientific">Pseudomonas hamedanensis</name>
    <dbReference type="NCBI Taxonomy" id="2745504"/>
    <lineage>
        <taxon>Bacteria</taxon>
        <taxon>Pseudomonadati</taxon>
        <taxon>Pseudomonadota</taxon>
        <taxon>Gammaproteobacteria</taxon>
        <taxon>Pseudomonadales</taxon>
        <taxon>Pseudomonadaceae</taxon>
        <taxon>Pseudomonas</taxon>
    </lineage>
</organism>
<gene>
    <name evidence="1" type="ORF">HU739_022135</name>
</gene>
<evidence type="ECO:0000313" key="1">
    <source>
        <dbReference type="EMBL" id="QXI16579.1"/>
    </source>
</evidence>